<dbReference type="PANTHER" id="PTHR38768:SF1">
    <property type="entry name" value="UPF0502 PROTEIN YCEH"/>
    <property type="match status" value="1"/>
</dbReference>
<dbReference type="AlphaFoldDB" id="A0A7X5RKE6"/>
<dbReference type="PANTHER" id="PTHR38768">
    <property type="entry name" value="UPF0502 PROTEIN YCEH"/>
    <property type="match status" value="1"/>
</dbReference>
<organism evidence="4 5">
    <name type="scientific">Alteromonas profundi</name>
    <dbReference type="NCBI Taxonomy" id="2696062"/>
    <lineage>
        <taxon>Bacteria</taxon>
        <taxon>Pseudomonadati</taxon>
        <taxon>Pseudomonadota</taxon>
        <taxon>Gammaproteobacteria</taxon>
        <taxon>Alteromonadales</taxon>
        <taxon>Alteromonadaceae</taxon>
        <taxon>Alteromonas/Salinimonas group</taxon>
        <taxon>Alteromonas</taxon>
    </lineage>
</organism>
<evidence type="ECO:0000256" key="2">
    <source>
        <dbReference type="SAM" id="Coils"/>
    </source>
</evidence>
<keyword evidence="5" id="KW-1185">Reference proteome</keyword>
<evidence type="ECO:0000313" key="4">
    <source>
        <dbReference type="EMBL" id="NDV90646.1"/>
    </source>
</evidence>
<evidence type="ECO:0000256" key="1">
    <source>
        <dbReference type="HAMAP-Rule" id="MF_01584"/>
    </source>
</evidence>
<dbReference type="Gene3D" id="1.10.10.10">
    <property type="entry name" value="Winged helix-like DNA-binding domain superfamily/Winged helix DNA-binding domain"/>
    <property type="match status" value="2"/>
</dbReference>
<keyword evidence="2" id="KW-0175">Coiled coil</keyword>
<dbReference type="EMBL" id="JAAAWN010000005">
    <property type="protein sequence ID" value="NDV90646.1"/>
    <property type="molecule type" value="Genomic_DNA"/>
</dbReference>
<gene>
    <name evidence="4" type="ORF">GTH32_05470</name>
</gene>
<dbReference type="Proteomes" id="UP000470213">
    <property type="component" value="Unassembled WGS sequence"/>
</dbReference>
<feature type="compositionally biased region" description="Low complexity" evidence="3">
    <location>
        <begin position="172"/>
        <end position="183"/>
    </location>
</feature>
<evidence type="ECO:0000313" key="5">
    <source>
        <dbReference type="Proteomes" id="UP000470213"/>
    </source>
</evidence>
<comment type="similarity">
    <text evidence="1">Belongs to the UPF0502 family.</text>
</comment>
<name>A0A7X5RKE6_9ALTE</name>
<evidence type="ECO:0000256" key="3">
    <source>
        <dbReference type="SAM" id="MobiDB-lite"/>
    </source>
</evidence>
<dbReference type="InterPro" id="IPR036388">
    <property type="entry name" value="WH-like_DNA-bd_sf"/>
</dbReference>
<protein>
    <submittedName>
        <fullName evidence="4">DUF480 domain-containing protein</fullName>
    </submittedName>
</protein>
<dbReference type="InterPro" id="IPR007432">
    <property type="entry name" value="DUF480"/>
</dbReference>
<comment type="caution">
    <text evidence="4">The sequence shown here is derived from an EMBL/GenBank/DDBJ whole genome shotgun (WGS) entry which is preliminary data.</text>
</comment>
<sequence>MTITLTEDEARVIGVLLEKSVTTPEQYPLSLNALVNGCNQKSNRLPVTKYTEEDVNNIIEGLKAKHLIQLETGFGSRVDKYTHRFCNTEFGDITLSDHQQAIITELLLRGAQTAGELRGRCQRLTSFNDMSDVEAAINSLIAYQPTPLVEALPREAGKREVRYRHRFTIPVSATEPQPASPSEEPAHPDTLTHLRQALEGVKATVAQLESRISALEEEQEHK</sequence>
<dbReference type="HAMAP" id="MF_01584">
    <property type="entry name" value="UPF0502"/>
    <property type="match status" value="1"/>
</dbReference>
<dbReference type="Pfam" id="PF04337">
    <property type="entry name" value="DUF480"/>
    <property type="match status" value="1"/>
</dbReference>
<dbReference type="RefSeq" id="WP_163084231.1">
    <property type="nucleotide sequence ID" value="NZ_JAAAWN010000005.1"/>
</dbReference>
<reference evidence="4 5" key="1">
    <citation type="submission" date="2020-01" db="EMBL/GenBank/DDBJ databases">
        <authorList>
            <person name="Chen J."/>
            <person name="Zhu S."/>
            <person name="Yang J."/>
        </authorList>
    </citation>
    <scope>NUCLEOTIDE SEQUENCE [LARGE SCALE GENOMIC DNA]</scope>
    <source>
        <strain evidence="4 5">345S023</strain>
    </source>
</reference>
<feature type="coiled-coil region" evidence="2">
    <location>
        <begin position="191"/>
        <end position="218"/>
    </location>
</feature>
<accession>A0A7X5RKE6</accession>
<dbReference type="SUPFAM" id="SSF46785">
    <property type="entry name" value="Winged helix' DNA-binding domain"/>
    <property type="match status" value="2"/>
</dbReference>
<feature type="region of interest" description="Disordered" evidence="3">
    <location>
        <begin position="170"/>
        <end position="190"/>
    </location>
</feature>
<proteinExistence type="inferred from homology"/>
<dbReference type="InterPro" id="IPR036390">
    <property type="entry name" value="WH_DNA-bd_sf"/>
</dbReference>